<proteinExistence type="predicted"/>
<keyword evidence="1" id="KW-0812">Transmembrane</keyword>
<dbReference type="CDD" id="cd09129">
    <property type="entry name" value="PLDc_unchar2_1"/>
    <property type="match status" value="1"/>
</dbReference>
<feature type="domain" description="Phospholipase D-like" evidence="2">
    <location>
        <begin position="337"/>
        <end position="477"/>
    </location>
</feature>
<protein>
    <submittedName>
        <fullName evidence="3">Phospholipase</fullName>
    </submittedName>
</protein>
<keyword evidence="1" id="KW-0472">Membrane</keyword>
<keyword evidence="1" id="KW-1133">Transmembrane helix</keyword>
<name>A0A514LLM4_9BACI</name>
<feature type="transmembrane region" description="Helical" evidence="1">
    <location>
        <begin position="44"/>
        <end position="64"/>
    </location>
</feature>
<evidence type="ECO:0000313" key="4">
    <source>
        <dbReference type="Proteomes" id="UP000319756"/>
    </source>
</evidence>
<dbReference type="Pfam" id="PF13091">
    <property type="entry name" value="PLDc_2"/>
    <property type="match status" value="1"/>
</dbReference>
<evidence type="ECO:0000259" key="2">
    <source>
        <dbReference type="Pfam" id="PF13091"/>
    </source>
</evidence>
<dbReference type="AlphaFoldDB" id="A0A514LLM4"/>
<dbReference type="InterPro" id="IPR025202">
    <property type="entry name" value="PLD-like_dom"/>
</dbReference>
<sequence length="513" mass="58484">MAGQTQVSLSFRLFAIGKDSIPERMCEMKVNHRLERKPLKRYQAAKLISVLLVAYAVAMFYGLFKPLPANISYEGRWHEDTEAEILFDITHEKDEDRQEEHEIFTHIEQMISEADDFIVVDMFLFNDEYDPDMSFPDLASWFSDRLIEKQEANPDLTIVVTTDRINSFYGSRTPDHIQRLEEAGIQVVWTDVVPLRDSNVIYSGLWRTVFQWFGTPKGGWLPSPFDPEAEPVTVRSYLDVLNFKANHRKVVLNEREALVTSANPHDASAHHSNAALSVKGEIVNDFIESERAVAEMSGADTTPFDNMQYNAEENHSSDGVDAKLITEGEVKNELLTSIEEAGSGDDIWIGMFYISDRDVIQALKDAADRGANARLILDANEESFGHERIGVPNRPVAEELQRYAENIDVRWYNTGGEQYHTKMFYMTDGDTAVVNGGSTNFTRRNLDDLNLESNVILKAPGDHALMQDIDDYFHMLWTNDGSHYTDDFSEHGEVAIWKHWLYRLQESTGLSSF</sequence>
<accession>A0A514LLM4</accession>
<dbReference type="EMBL" id="CP035485">
    <property type="protein sequence ID" value="QDI92772.1"/>
    <property type="molecule type" value="Genomic_DNA"/>
</dbReference>
<dbReference type="Gene3D" id="3.30.870.10">
    <property type="entry name" value="Endonuclease Chain A"/>
    <property type="match status" value="2"/>
</dbReference>
<keyword evidence="4" id="KW-1185">Reference proteome</keyword>
<reference evidence="4" key="1">
    <citation type="submission" date="2019-01" db="EMBL/GenBank/DDBJ databases">
        <title>Genomic analysis of Salicibibacter sp. NKC3-5.</title>
        <authorList>
            <person name="Oh Y.J."/>
        </authorList>
    </citation>
    <scope>NUCLEOTIDE SEQUENCE [LARGE SCALE GENOMIC DNA]</scope>
    <source>
        <strain evidence="4">NKC3-5</strain>
    </source>
</reference>
<evidence type="ECO:0000313" key="3">
    <source>
        <dbReference type="EMBL" id="QDI92772.1"/>
    </source>
</evidence>
<gene>
    <name evidence="3" type="ORF">EPH95_17685</name>
</gene>
<dbReference type="Proteomes" id="UP000319756">
    <property type="component" value="Chromosome"/>
</dbReference>
<dbReference type="KEGG" id="sale:EPH95_17685"/>
<dbReference type="SUPFAM" id="SSF56024">
    <property type="entry name" value="Phospholipase D/nuclease"/>
    <property type="match status" value="2"/>
</dbReference>
<dbReference type="CDD" id="cd09130">
    <property type="entry name" value="PLDc_unchar2_2"/>
    <property type="match status" value="1"/>
</dbReference>
<organism evidence="3 4">
    <name type="scientific">Salicibibacter halophilus</name>
    <dbReference type="NCBI Taxonomy" id="2502791"/>
    <lineage>
        <taxon>Bacteria</taxon>
        <taxon>Bacillati</taxon>
        <taxon>Bacillota</taxon>
        <taxon>Bacilli</taxon>
        <taxon>Bacillales</taxon>
        <taxon>Bacillaceae</taxon>
        <taxon>Salicibibacter</taxon>
    </lineage>
</organism>
<evidence type="ECO:0000256" key="1">
    <source>
        <dbReference type="SAM" id="Phobius"/>
    </source>
</evidence>